<evidence type="ECO:0000313" key="1">
    <source>
        <dbReference type="EMBL" id="CUR33669.1"/>
    </source>
</evidence>
<evidence type="ECO:0000313" key="2">
    <source>
        <dbReference type="Proteomes" id="UP000184315"/>
    </source>
</evidence>
<dbReference type="AlphaFoldDB" id="A0A1J1LM74"/>
<dbReference type="Proteomes" id="UP000184315">
    <property type="component" value="Unassembled WGS sequence"/>
</dbReference>
<proteinExistence type="predicted"/>
<accession>A0A1J1LM74</accession>
<sequence>MVCEFGSLHRPSRVGVGSSPGFLNLYQWVVFMKVRTGIENNQSEIEKTK</sequence>
<dbReference type="EMBL" id="CZDF01000158">
    <property type="protein sequence ID" value="CUR33669.1"/>
    <property type="molecule type" value="Genomic_DNA"/>
</dbReference>
<protein>
    <submittedName>
        <fullName evidence="1">Uncharacterized protein</fullName>
    </submittedName>
</protein>
<keyword evidence="2" id="KW-1185">Reference proteome</keyword>
<name>A0A1J1LM74_9CYAN</name>
<dbReference type="STRING" id="671072.PL9214520208"/>
<organism evidence="1 2">
    <name type="scientific">Planktothrix tepida PCC 9214</name>
    <dbReference type="NCBI Taxonomy" id="671072"/>
    <lineage>
        <taxon>Bacteria</taxon>
        <taxon>Bacillati</taxon>
        <taxon>Cyanobacteriota</taxon>
        <taxon>Cyanophyceae</taxon>
        <taxon>Oscillatoriophycideae</taxon>
        <taxon>Oscillatoriales</taxon>
        <taxon>Microcoleaceae</taxon>
        <taxon>Planktothrix</taxon>
    </lineage>
</organism>
<gene>
    <name evidence="1" type="ORF">PL9214520208</name>
</gene>
<reference evidence="2" key="1">
    <citation type="submission" date="2015-10" db="EMBL/GenBank/DDBJ databases">
        <authorList>
            <person name="Regsiter A."/>
            <person name="william w."/>
        </authorList>
    </citation>
    <scope>NUCLEOTIDE SEQUENCE [LARGE SCALE GENOMIC DNA]</scope>
</reference>